<evidence type="ECO:0000256" key="8">
    <source>
        <dbReference type="ARBA" id="ARBA00023303"/>
    </source>
</evidence>
<organism evidence="12 13">
    <name type="scientific">Penaeus vannamei</name>
    <name type="common">Whiteleg shrimp</name>
    <name type="synonym">Litopenaeus vannamei</name>
    <dbReference type="NCBI Taxonomy" id="6689"/>
    <lineage>
        <taxon>Eukaryota</taxon>
        <taxon>Metazoa</taxon>
        <taxon>Ecdysozoa</taxon>
        <taxon>Arthropoda</taxon>
        <taxon>Crustacea</taxon>
        <taxon>Multicrustacea</taxon>
        <taxon>Malacostraca</taxon>
        <taxon>Eumalacostraca</taxon>
        <taxon>Eucarida</taxon>
        <taxon>Decapoda</taxon>
        <taxon>Dendrobranchiata</taxon>
        <taxon>Penaeoidea</taxon>
        <taxon>Penaeidae</taxon>
        <taxon>Penaeus</taxon>
    </lineage>
</organism>
<dbReference type="GO" id="GO:0042391">
    <property type="term" value="P:regulation of membrane potential"/>
    <property type="evidence" value="ECO:0007669"/>
    <property type="project" value="TreeGrafter"/>
</dbReference>
<dbReference type="GO" id="GO:0005886">
    <property type="term" value="C:plasma membrane"/>
    <property type="evidence" value="ECO:0007669"/>
    <property type="project" value="TreeGrafter"/>
</dbReference>
<dbReference type="InterPro" id="IPR035965">
    <property type="entry name" value="PAS-like_dom_sf"/>
</dbReference>
<dbReference type="AlphaFoldDB" id="A0A423TTC3"/>
<dbReference type="SMART" id="SM00086">
    <property type="entry name" value="PAC"/>
    <property type="match status" value="1"/>
</dbReference>
<feature type="compositionally biased region" description="Pro residues" evidence="10">
    <location>
        <begin position="318"/>
        <end position="328"/>
    </location>
</feature>
<dbReference type="PROSITE" id="PS50113">
    <property type="entry name" value="PAC"/>
    <property type="match status" value="1"/>
</dbReference>
<dbReference type="NCBIfam" id="TIGR00229">
    <property type="entry name" value="sensory_box"/>
    <property type="match status" value="1"/>
</dbReference>
<evidence type="ECO:0000256" key="10">
    <source>
        <dbReference type="SAM" id="MobiDB-lite"/>
    </source>
</evidence>
<evidence type="ECO:0000256" key="3">
    <source>
        <dbReference type="ARBA" id="ARBA00022692"/>
    </source>
</evidence>
<protein>
    <submittedName>
        <fullName evidence="12">Putative potassium voltage-gated channel subfamily H member 6-like</fullName>
    </submittedName>
</protein>
<reference evidence="12 13" key="1">
    <citation type="submission" date="2018-04" db="EMBL/GenBank/DDBJ databases">
        <authorList>
            <person name="Zhang X."/>
            <person name="Yuan J."/>
            <person name="Li F."/>
            <person name="Xiang J."/>
        </authorList>
    </citation>
    <scope>NUCLEOTIDE SEQUENCE [LARGE SCALE GENOMIC DNA]</scope>
    <source>
        <tissue evidence="12">Muscle</tissue>
    </source>
</reference>
<feature type="region of interest" description="Disordered" evidence="10">
    <location>
        <begin position="264"/>
        <end position="328"/>
    </location>
</feature>
<keyword evidence="2" id="KW-0813">Transport</keyword>
<keyword evidence="3" id="KW-0812">Transmembrane</keyword>
<name>A0A423TTC3_PENVA</name>
<dbReference type="CDD" id="cd00130">
    <property type="entry name" value="PAS"/>
    <property type="match status" value="1"/>
</dbReference>
<accession>A0A423TTC3</accession>
<dbReference type="FunFam" id="3.30.450.20:FF:000001">
    <property type="entry name" value="Potassium voltage-gated channel subfamily H member 7"/>
    <property type="match status" value="1"/>
</dbReference>
<dbReference type="GO" id="GO:0034702">
    <property type="term" value="C:monoatomic ion channel complex"/>
    <property type="evidence" value="ECO:0007669"/>
    <property type="project" value="UniProtKB-KW"/>
</dbReference>
<keyword evidence="7" id="KW-0472">Membrane</keyword>
<evidence type="ECO:0000256" key="6">
    <source>
        <dbReference type="ARBA" id="ARBA00023065"/>
    </source>
</evidence>
<feature type="compositionally biased region" description="Polar residues" evidence="10">
    <location>
        <begin position="143"/>
        <end position="154"/>
    </location>
</feature>
<dbReference type="OrthoDB" id="447251at2759"/>
<feature type="region of interest" description="Disordered" evidence="10">
    <location>
        <begin position="133"/>
        <end position="215"/>
    </location>
</feature>
<dbReference type="SUPFAM" id="SSF55785">
    <property type="entry name" value="PYP-like sensor domain (PAS domain)"/>
    <property type="match status" value="1"/>
</dbReference>
<dbReference type="Gene3D" id="3.30.450.20">
    <property type="entry name" value="PAS domain"/>
    <property type="match status" value="1"/>
</dbReference>
<dbReference type="Pfam" id="PF13426">
    <property type="entry name" value="PAS_9"/>
    <property type="match status" value="1"/>
</dbReference>
<evidence type="ECO:0000256" key="5">
    <source>
        <dbReference type="ARBA" id="ARBA00022989"/>
    </source>
</evidence>
<evidence type="ECO:0000313" key="13">
    <source>
        <dbReference type="Proteomes" id="UP000283509"/>
    </source>
</evidence>
<dbReference type="PANTHER" id="PTHR10217">
    <property type="entry name" value="VOLTAGE AND LIGAND GATED POTASSIUM CHANNEL"/>
    <property type="match status" value="1"/>
</dbReference>
<dbReference type="PANTHER" id="PTHR10217:SF548">
    <property type="entry name" value="GH12235P"/>
    <property type="match status" value="1"/>
</dbReference>
<gene>
    <name evidence="12" type="ORF">C7M84_001581</name>
</gene>
<dbReference type="PRINTS" id="PR01217">
    <property type="entry name" value="PRICHEXTENSN"/>
</dbReference>
<keyword evidence="5" id="KW-1133">Transmembrane helix</keyword>
<dbReference type="Proteomes" id="UP000283509">
    <property type="component" value="Unassembled WGS sequence"/>
</dbReference>
<evidence type="ECO:0000259" key="11">
    <source>
        <dbReference type="PROSITE" id="PS50113"/>
    </source>
</evidence>
<evidence type="ECO:0000256" key="4">
    <source>
        <dbReference type="ARBA" id="ARBA00022882"/>
    </source>
</evidence>
<evidence type="ECO:0000256" key="2">
    <source>
        <dbReference type="ARBA" id="ARBA00022448"/>
    </source>
</evidence>
<evidence type="ECO:0000256" key="1">
    <source>
        <dbReference type="ARBA" id="ARBA00004141"/>
    </source>
</evidence>
<dbReference type="InterPro" id="IPR001610">
    <property type="entry name" value="PAC"/>
</dbReference>
<proteinExistence type="predicted"/>
<feature type="region of interest" description="Disordered" evidence="10">
    <location>
        <begin position="351"/>
        <end position="400"/>
    </location>
</feature>
<keyword evidence="8" id="KW-0407">Ion channel</keyword>
<dbReference type="EMBL" id="QCYY01001200">
    <property type="protein sequence ID" value="ROT79717.1"/>
    <property type="molecule type" value="Genomic_DNA"/>
</dbReference>
<reference evidence="12 13" key="2">
    <citation type="submission" date="2019-01" db="EMBL/GenBank/DDBJ databases">
        <title>The decoding of complex shrimp genome reveals the adaptation for benthos swimmer, frequently molting mechanism and breeding impact on genome.</title>
        <authorList>
            <person name="Sun Y."/>
            <person name="Gao Y."/>
            <person name="Yu Y."/>
        </authorList>
    </citation>
    <scope>NUCLEOTIDE SEQUENCE [LARGE SCALE GENOMIC DNA]</scope>
    <source>
        <tissue evidence="12">Muscle</tissue>
    </source>
</reference>
<evidence type="ECO:0000256" key="7">
    <source>
        <dbReference type="ARBA" id="ARBA00023136"/>
    </source>
</evidence>
<feature type="domain" description="PAC" evidence="11">
    <location>
        <begin position="91"/>
        <end position="143"/>
    </location>
</feature>
<dbReference type="InterPro" id="IPR050818">
    <property type="entry name" value="KCNH_animal-type"/>
</dbReference>
<keyword evidence="6" id="KW-0406">Ion transport</keyword>
<evidence type="ECO:0000256" key="9">
    <source>
        <dbReference type="ARBA" id="ARBA00034430"/>
    </source>
</evidence>
<comment type="subcellular location">
    <subcellularLocation>
        <location evidence="1">Membrane</location>
        <topology evidence="1">Multi-pass membrane protein</topology>
    </subcellularLocation>
</comment>
<dbReference type="GO" id="GO:0005242">
    <property type="term" value="F:inward rectifier potassium channel activity"/>
    <property type="evidence" value="ECO:0007669"/>
    <property type="project" value="TreeGrafter"/>
</dbReference>
<comment type="caution">
    <text evidence="12">The sequence shown here is derived from an EMBL/GenBank/DDBJ whole genome shotgun (WGS) entry which is preliminary data.</text>
</comment>
<feature type="compositionally biased region" description="Pro residues" evidence="10">
    <location>
        <begin position="264"/>
        <end position="280"/>
    </location>
</feature>
<sequence>MPVRRGHVAPQNLFIDTIIRRFDGPNRAFVVANAQHDCGVIFVNEGFCRMSGFSRADVMQRPCTCDFLHGAMTSSLAVQQLMDAMATAQERTVEILYYKKDGTKFLCQTTMCPIKNEDGDTCMFIVNFQDLTEKPEDEEEEASTPTDNTIQSRFNRARASFRQSFKMGSLRRGRSPASTSPGSRMEPILDHPAEEPQEEEQEEGPRASGSSTVHGPLHSLFTYVSIQPETKELRIRHEFPGAAEDLPRFRKTIPKFPPIIAIPPPPPDSPFPAPSIPIPSPSLLTISPSSHPTPPSRFPLPTLPPTPSSPLSSLFPLPHSPPTSPPPPPTLLLSFLVPYYLPPLPSLRPSPPPPPLPYAAVALTSSPAHPEASSRPFGAEGNPSQDEASEARTFGLSLGG</sequence>
<dbReference type="InterPro" id="IPR000014">
    <property type="entry name" value="PAS"/>
</dbReference>
<keyword evidence="4" id="KW-0851">Voltage-gated channel</keyword>
<feature type="compositionally biased region" description="Pro residues" evidence="10">
    <location>
        <begin position="291"/>
        <end position="308"/>
    </location>
</feature>
<evidence type="ECO:0000313" key="12">
    <source>
        <dbReference type="EMBL" id="ROT79717.1"/>
    </source>
</evidence>
<comment type="catalytic activity">
    <reaction evidence="9">
        <text>K(+)(in) = K(+)(out)</text>
        <dbReference type="Rhea" id="RHEA:29463"/>
        <dbReference type="ChEBI" id="CHEBI:29103"/>
    </reaction>
</comment>
<feature type="compositionally biased region" description="Low complexity" evidence="10">
    <location>
        <begin position="281"/>
        <end position="290"/>
    </location>
</feature>
<dbReference type="STRING" id="6689.A0A423TTC3"/>
<keyword evidence="13" id="KW-1185">Reference proteome</keyword>
<dbReference type="InterPro" id="IPR000700">
    <property type="entry name" value="PAS-assoc_C"/>
</dbReference>